<sequence length="893" mass="95697">MPSPPGLRALWLCTALCTTPCVRGAPQPGPGTTCPAPCHCQEDGIMLSADCSELGLSAVPGGLDPLTAYLDLSMNNLTELRPGLFSRLRFLEELRLSGNHLSQIPGQAFSGLHSLKILMLQNNELAGVPAEALGELRSLQSLHLHNNRIQHLGTHSFEGLHNLETLDLNYNELREFPIAIRTLGRLQELGFHNNNIKAIPERAFVGNPLLQTIHFYDNPIQFVGRSAFQYLPKLHTLSLNGATDIQEFPDLKGTTSLEILTLTRAGIRLLPPGMCQQLPRLRVLELSHNQIEELPSLHRCQKLEEIGLQHNRIWEIGADTFSQLSSLQALDLSWNAIRTIHPEAFVTLRSLVKLDLTDNQLTTLPLAGLGGLMHLKLKGNLALSQTFSKDSFPKLRILEAPYAYQCCAYGICTSFFKASGQWEAEDAHLADKEAPKRPLGLLAGQAENHYDLDLDELQLEMDTKPQPSVQCSPVPGPFKPCEHLFDSWGIRLAVWAIVLLSVLCNGLVLLSVFAGGPAPLPPVKFVVGAIAGANTLTGISCGLLASVDALTFGQFAEYGARWETGLGCRATGFLAVLGSEASVLLLTLAAVQCSVSISCARAYGKAPSLGSVRAAALGCLALAGLAAALPLASVGEYGASPLCLPYAPPEGQPAALGFAVALVMTNSFCFLVVAGAYIKLYCDLPRGDFEAVWDCAMVRHMAWLIFADGLLYCPVAFLSFASMLGLFPVTPEAVKSVLLVVLPLPACLNPLLYLLFNPHCREDLRRLWPCTRAPGPLAYAAASELEKSSCDSTQALVAFSDVDLILEASEAGRPPGLETYGFPSVTVISCQQPGGPRLEGSHFVEPEGARVGNPPPSMGGELLLRAEGATSAGGGLSVGRGFQPPGSAFASHL</sequence>
<dbReference type="CDD" id="cd15362">
    <property type="entry name" value="7tmA_LGR6"/>
    <property type="match status" value="1"/>
</dbReference>
<keyword evidence="6" id="KW-0677">Repeat</keyword>
<feature type="transmembrane region" description="Helical" evidence="14">
    <location>
        <begin position="615"/>
        <end position="634"/>
    </location>
</feature>
<feature type="transmembrane region" description="Helical" evidence="14">
    <location>
        <begin position="654"/>
        <end position="680"/>
    </location>
</feature>
<feature type="signal peptide" evidence="15">
    <location>
        <begin position="1"/>
        <end position="24"/>
    </location>
</feature>
<keyword evidence="4 14" id="KW-0812">Transmembrane</keyword>
<evidence type="ECO:0000256" key="12">
    <source>
        <dbReference type="ARBA" id="ARBA00023180"/>
    </source>
</evidence>
<dbReference type="FunFam" id="3.80.10.10:FF:000770">
    <property type="entry name" value="Uncharacterized protein"/>
    <property type="match status" value="1"/>
</dbReference>
<evidence type="ECO:0000256" key="4">
    <source>
        <dbReference type="ARBA" id="ARBA00022692"/>
    </source>
</evidence>
<dbReference type="CTD" id="59352"/>
<dbReference type="Pfam" id="PF00001">
    <property type="entry name" value="7tm_1"/>
    <property type="match status" value="1"/>
</dbReference>
<keyword evidence="7 14" id="KW-1133">Transmembrane helix</keyword>
<dbReference type="GO" id="GO:0016500">
    <property type="term" value="F:protein-hormone receptor activity"/>
    <property type="evidence" value="ECO:0007669"/>
    <property type="project" value="InterPro"/>
</dbReference>
<feature type="transmembrane region" description="Helical" evidence="14">
    <location>
        <begin position="525"/>
        <end position="545"/>
    </location>
</feature>
<feature type="chain" id="PRO_5018600318" evidence="15">
    <location>
        <begin position="25"/>
        <end position="893"/>
    </location>
</feature>
<dbReference type="Gene3D" id="3.80.10.10">
    <property type="entry name" value="Ribonuclease Inhibitor"/>
    <property type="match status" value="2"/>
</dbReference>
<dbReference type="GeneID" id="100052322"/>
<dbReference type="PANTHER" id="PTHR24372:SF73">
    <property type="entry name" value="LEUCINE RICH REPEAT CONTAINING G PROTEIN-COUPLED RECEPTOR 6"/>
    <property type="match status" value="1"/>
</dbReference>
<dbReference type="GO" id="GO:0005886">
    <property type="term" value="C:plasma membrane"/>
    <property type="evidence" value="ECO:0007669"/>
    <property type="project" value="UniProtKB-SubCell"/>
</dbReference>
<feature type="transmembrane region" description="Helical" evidence="14">
    <location>
        <begin position="733"/>
        <end position="756"/>
    </location>
</feature>
<reference evidence="16 17" key="1">
    <citation type="journal article" date="2009" name="Science">
        <title>Genome sequence, comparative analysis, and population genetics of the domestic horse.</title>
        <authorList>
            <consortium name="Broad Institute Genome Sequencing Platform"/>
            <consortium name="Broad Institute Whole Genome Assembly Team"/>
            <person name="Wade C.M."/>
            <person name="Giulotto E."/>
            <person name="Sigurdsson S."/>
            <person name="Zoli M."/>
            <person name="Gnerre S."/>
            <person name="Imsland F."/>
            <person name="Lear T.L."/>
            <person name="Adelson D.L."/>
            <person name="Bailey E."/>
            <person name="Bellone R.R."/>
            <person name="Bloecker H."/>
            <person name="Distl O."/>
            <person name="Edgar R.C."/>
            <person name="Garber M."/>
            <person name="Leeb T."/>
            <person name="Mauceli E."/>
            <person name="MacLeod J.N."/>
            <person name="Penedo M.C.T."/>
            <person name="Raison J.M."/>
            <person name="Sharpe T."/>
            <person name="Vogel J."/>
            <person name="Andersson L."/>
            <person name="Antczak D.F."/>
            <person name="Biagi T."/>
            <person name="Binns M.M."/>
            <person name="Chowdhary B.P."/>
            <person name="Coleman S.J."/>
            <person name="Della Valle G."/>
            <person name="Fryc S."/>
            <person name="Guerin G."/>
            <person name="Hasegawa T."/>
            <person name="Hill E.W."/>
            <person name="Jurka J."/>
            <person name="Kiialainen A."/>
            <person name="Lindgren G."/>
            <person name="Liu J."/>
            <person name="Magnani E."/>
            <person name="Mickelson J.R."/>
            <person name="Murray J."/>
            <person name="Nergadze S.G."/>
            <person name="Onofrio R."/>
            <person name="Pedroni S."/>
            <person name="Piras M.F."/>
            <person name="Raudsepp T."/>
            <person name="Rocchi M."/>
            <person name="Roeed K.H."/>
            <person name="Ryder O.A."/>
            <person name="Searle S."/>
            <person name="Skow L."/>
            <person name="Swinburne J.E."/>
            <person name="Syvaenen A.C."/>
            <person name="Tozaki T."/>
            <person name="Valberg S.J."/>
            <person name="Vaudin M."/>
            <person name="White J.R."/>
            <person name="Zody M.C."/>
            <person name="Lander E.S."/>
            <person name="Lindblad-Toh K."/>
        </authorList>
    </citation>
    <scope>NUCLEOTIDE SEQUENCE [LARGE SCALE GENOMIC DNA]</scope>
    <source>
        <strain evidence="16 17">Thoroughbred</strain>
    </source>
</reference>
<evidence type="ECO:0000256" key="11">
    <source>
        <dbReference type="ARBA" id="ARBA00023170"/>
    </source>
</evidence>
<keyword evidence="8" id="KW-0297">G-protein coupled receptor</keyword>
<dbReference type="AlphaFoldDB" id="A0A3Q2IFR1"/>
<keyword evidence="17" id="KW-1185">Reference proteome</keyword>
<evidence type="ECO:0000256" key="13">
    <source>
        <dbReference type="ARBA" id="ARBA00023224"/>
    </source>
</evidence>
<evidence type="ECO:0000256" key="14">
    <source>
        <dbReference type="SAM" id="Phobius"/>
    </source>
</evidence>
<evidence type="ECO:0000256" key="3">
    <source>
        <dbReference type="ARBA" id="ARBA00022614"/>
    </source>
</evidence>
<evidence type="ECO:0000256" key="2">
    <source>
        <dbReference type="ARBA" id="ARBA00022475"/>
    </source>
</evidence>
<dbReference type="SUPFAM" id="SSF52058">
    <property type="entry name" value="L domain-like"/>
    <property type="match status" value="2"/>
</dbReference>
<keyword evidence="9 14" id="KW-0472">Membrane</keyword>
<evidence type="ECO:0000256" key="1">
    <source>
        <dbReference type="ARBA" id="ARBA00004651"/>
    </source>
</evidence>
<dbReference type="InterPro" id="IPR000276">
    <property type="entry name" value="GPCR_Rhodpsn"/>
</dbReference>
<feature type="transmembrane region" description="Helical" evidence="14">
    <location>
        <begin position="701"/>
        <end position="727"/>
    </location>
</feature>
<evidence type="ECO:0000256" key="6">
    <source>
        <dbReference type="ARBA" id="ARBA00022737"/>
    </source>
</evidence>
<dbReference type="PROSITE" id="PS51450">
    <property type="entry name" value="LRR"/>
    <property type="match status" value="5"/>
</dbReference>
<dbReference type="InterPro" id="IPR032675">
    <property type="entry name" value="LRR_dom_sf"/>
</dbReference>
<dbReference type="Proteomes" id="UP000002281">
    <property type="component" value="Chromosome 30"/>
</dbReference>
<dbReference type="Ensembl" id="ENSECAT00000051246.2">
    <property type="protein sequence ID" value="ENSECAP00000044537.1"/>
    <property type="gene ID" value="ENSECAG00000011934.3"/>
</dbReference>
<reference evidence="16" key="3">
    <citation type="submission" date="2025-09" db="UniProtKB">
        <authorList>
            <consortium name="Ensembl"/>
        </authorList>
    </citation>
    <scope>IDENTIFICATION</scope>
    <source>
        <strain evidence="16">Thoroughbred</strain>
    </source>
</reference>
<proteinExistence type="predicted"/>
<keyword evidence="13" id="KW-0807">Transducer</keyword>
<dbReference type="FunFam" id="1.20.1070.10:FF:000028">
    <property type="entry name" value="leucine-rich repeat-containing G-protein coupled receptor 4 isoform X1"/>
    <property type="match status" value="1"/>
</dbReference>
<dbReference type="InterPro" id="IPR002131">
    <property type="entry name" value="Gphrmn_rcpt_fam"/>
</dbReference>
<dbReference type="PANTHER" id="PTHR24372">
    <property type="entry name" value="GLYCOPROTEIN HORMONE RECEPTOR"/>
    <property type="match status" value="1"/>
</dbReference>
<evidence type="ECO:0000256" key="15">
    <source>
        <dbReference type="SAM" id="SignalP"/>
    </source>
</evidence>
<dbReference type="FunFam" id="3.80.10.10:FF:001164">
    <property type="entry name" value="GH01279p"/>
    <property type="match status" value="1"/>
</dbReference>
<organism evidence="16 17">
    <name type="scientific">Equus caballus</name>
    <name type="common">Horse</name>
    <dbReference type="NCBI Taxonomy" id="9796"/>
    <lineage>
        <taxon>Eukaryota</taxon>
        <taxon>Metazoa</taxon>
        <taxon>Chordata</taxon>
        <taxon>Craniata</taxon>
        <taxon>Vertebrata</taxon>
        <taxon>Euteleostomi</taxon>
        <taxon>Mammalia</taxon>
        <taxon>Eutheria</taxon>
        <taxon>Laurasiatheria</taxon>
        <taxon>Perissodactyla</taxon>
        <taxon>Equidae</taxon>
        <taxon>Equus</taxon>
    </lineage>
</organism>
<comment type="subcellular location">
    <subcellularLocation>
        <location evidence="1">Cell membrane</location>
        <topology evidence="1">Multi-pass membrane protein</topology>
    </subcellularLocation>
</comment>
<evidence type="ECO:0000256" key="10">
    <source>
        <dbReference type="ARBA" id="ARBA00023157"/>
    </source>
</evidence>
<keyword evidence="2" id="KW-1003">Cell membrane</keyword>
<dbReference type="ExpressionAtlas" id="A0A3Q2IFR1">
    <property type="expression patterns" value="baseline"/>
</dbReference>
<dbReference type="InterPro" id="IPR003591">
    <property type="entry name" value="Leu-rich_rpt_typical-subtyp"/>
</dbReference>
<keyword evidence="11" id="KW-0675">Receptor</keyword>
<dbReference type="GO" id="GO:0004930">
    <property type="term" value="F:G protein-coupled receptor activity"/>
    <property type="evidence" value="ECO:0007669"/>
    <property type="project" value="UniProtKB-KW"/>
</dbReference>
<evidence type="ECO:0000256" key="7">
    <source>
        <dbReference type="ARBA" id="ARBA00022989"/>
    </source>
</evidence>
<keyword evidence="3" id="KW-0433">Leucine-rich repeat</keyword>
<dbReference type="RefSeq" id="XP_070112014.1">
    <property type="nucleotide sequence ID" value="XM_070255913.1"/>
</dbReference>
<name>A0A3Q2IFR1_HORSE</name>
<dbReference type="GeneTree" id="ENSGT00940000159939"/>
<dbReference type="SMART" id="SM00364">
    <property type="entry name" value="LRR_BAC"/>
    <property type="match status" value="6"/>
</dbReference>
<accession>A0A3Q2IFR1</accession>
<dbReference type="SUPFAM" id="SSF81321">
    <property type="entry name" value="Family A G protein-coupled receptor-like"/>
    <property type="match status" value="1"/>
</dbReference>
<evidence type="ECO:0000313" key="16">
    <source>
        <dbReference type="Ensembl" id="ENSECAP00000044537.1"/>
    </source>
</evidence>
<dbReference type="InterPro" id="IPR001611">
    <property type="entry name" value="Leu-rich_rpt"/>
</dbReference>
<gene>
    <name evidence="16" type="primary">LGR6</name>
</gene>
<dbReference type="PRINTS" id="PR00373">
    <property type="entry name" value="GLYCHORMONER"/>
</dbReference>
<evidence type="ECO:0000256" key="9">
    <source>
        <dbReference type="ARBA" id="ARBA00023136"/>
    </source>
</evidence>
<keyword evidence="12" id="KW-0325">Glycoprotein</keyword>
<keyword evidence="5 15" id="KW-0732">Signal</keyword>
<reference evidence="16" key="2">
    <citation type="submission" date="2025-08" db="UniProtKB">
        <authorList>
            <consortium name="Ensembl"/>
        </authorList>
    </citation>
    <scope>IDENTIFICATION</scope>
    <source>
        <strain evidence="16">Thoroughbred</strain>
    </source>
</reference>
<feature type="transmembrane region" description="Helical" evidence="14">
    <location>
        <begin position="492"/>
        <end position="513"/>
    </location>
</feature>
<dbReference type="Bgee" id="ENSECAG00000011934">
    <property type="expression patterns" value="Expressed in zone of skin and 8 other cell types or tissues"/>
</dbReference>
<protein>
    <submittedName>
        <fullName evidence="16">Leucine rich repeat containing G protein-coupled receptor 6</fullName>
    </submittedName>
</protein>
<keyword evidence="10" id="KW-1015">Disulfide bond</keyword>
<evidence type="ECO:0000256" key="8">
    <source>
        <dbReference type="ARBA" id="ARBA00023040"/>
    </source>
</evidence>
<dbReference type="Gene3D" id="1.20.1070.10">
    <property type="entry name" value="Rhodopsin 7-helix transmembrane proteins"/>
    <property type="match status" value="1"/>
</dbReference>
<dbReference type="Pfam" id="PF13855">
    <property type="entry name" value="LRR_8"/>
    <property type="match status" value="3"/>
</dbReference>
<evidence type="ECO:0000256" key="5">
    <source>
        <dbReference type="ARBA" id="ARBA00022729"/>
    </source>
</evidence>
<dbReference type="SMART" id="SM00369">
    <property type="entry name" value="LRR_TYP"/>
    <property type="match status" value="11"/>
</dbReference>
<evidence type="ECO:0000313" key="17">
    <source>
        <dbReference type="Proteomes" id="UP000002281"/>
    </source>
</evidence>